<dbReference type="KEGG" id="cja:CJA_3243"/>
<dbReference type="CAZy" id="GH5">
    <property type="family name" value="Glycoside Hydrolase Family 5"/>
</dbReference>
<gene>
    <name evidence="2" type="ordered locus">CJA_3243</name>
</gene>
<dbReference type="Proteomes" id="UP000001036">
    <property type="component" value="Chromosome"/>
</dbReference>
<keyword evidence="3" id="KW-1185">Reference proteome</keyword>
<dbReference type="Gene3D" id="3.20.20.80">
    <property type="entry name" value="Glycosidases"/>
    <property type="match status" value="1"/>
</dbReference>
<proteinExistence type="predicted"/>
<evidence type="ECO:0000313" key="3">
    <source>
        <dbReference type="Proteomes" id="UP000001036"/>
    </source>
</evidence>
<feature type="chain" id="PRO_5002796583" evidence="1">
    <location>
        <begin position="20"/>
        <end position="890"/>
    </location>
</feature>
<name>B3PEE1_CELJU</name>
<evidence type="ECO:0000256" key="1">
    <source>
        <dbReference type="SAM" id="SignalP"/>
    </source>
</evidence>
<keyword evidence="1" id="KW-0732">Signal</keyword>
<feature type="signal peptide" evidence="1">
    <location>
        <begin position="1"/>
        <end position="19"/>
    </location>
</feature>
<evidence type="ECO:0000313" key="2">
    <source>
        <dbReference type="EMBL" id="ACE86060.1"/>
    </source>
</evidence>
<dbReference type="AlphaFoldDB" id="B3PEE1"/>
<organism evidence="2 3">
    <name type="scientific">Cellvibrio japonicus (strain Ueda107)</name>
    <name type="common">Pseudomonas fluorescens subsp. cellulosa</name>
    <dbReference type="NCBI Taxonomy" id="498211"/>
    <lineage>
        <taxon>Bacteria</taxon>
        <taxon>Pseudomonadati</taxon>
        <taxon>Pseudomonadota</taxon>
        <taxon>Gammaproteobacteria</taxon>
        <taxon>Cellvibrionales</taxon>
        <taxon>Cellvibrionaceae</taxon>
        <taxon>Cellvibrio</taxon>
    </lineage>
</organism>
<sequence length="890" mass="96086">MRTKISVLSAMVGMSLLSACGGGSMLSQSDSEKHKLIPDVVVEDPMAARPSENAPVMKIDSTNILSADGGNYVLPVGIVLDYGADSSSRYDAIEEIAKVSAGAIRLIVTPETPVQNLEAALNRASTDGLMVNLTLHDPALYCKDNGDELLRLTKENWFGKFLPVIAQDRYQAMLMISIARGWGPVGVFNPASAGYRSYMDYTKTMIRDFRKRGFKLPLVIEAPGCGEDYNVFDGNRVRELLASDTEKNLIIGLAAKGANYLSSSNILNAANVIRNQRVPVLFTEVGGSDVVEDGVKVETLLDTVFGNTALVVNPEWQGPNEKVAYLFPFAQTQNLKNTQLSFDINFAETYVNAEYLAIDGVNPMGFQIYLRDVNDNYANIKWHSIKDGDVNKSGWQNISYTIGANMPNTGWVSDGFDMTQVVAVGIELAAQDKPASVAGPIKLDNFRLIEGSGPAIVYASDFSAGNDGWVNSQWQGKVAEISTVSGDTAEKALSLIPQDDVFEITRPGLNLDLTQPVTIKARIYIPASITNFGLGIFAANAANWAGGGWAGTWNLTPGQWSDYSYTTDANASDFAAFAASGGNGLGFQFSQFAEDQQSGDAILIEDIQIISAAGSGATETEAGTQYRTNFSESTDGWVNTGWPDSPLADLVVATGEMSISTRTNGSGRITINKGDVGNIANLNLDGDIKITVTAFFPESLRNKEFNFQVFLQDANWSNHTAPINLEGDEMVYGEWHTYSVDVELPEGFDVGGKPRYLGIDMLSTSFETSEKIIVSSLVVEGPVPVEAEDVVLGAVDFNREQLVFVDFVDGAITPEQALKVSSEVISNPIGWFASTWYAARSEEAGYDLVLDMADSSTLTERGEVVVSAPGGLAEMRSLLMPDDTEVLDVQ</sequence>
<dbReference type="HOGENOM" id="CLU_335510_0_0_6"/>
<dbReference type="PROSITE" id="PS51257">
    <property type="entry name" value="PROKAR_LIPOPROTEIN"/>
    <property type="match status" value="1"/>
</dbReference>
<protein>
    <submittedName>
        <fullName evidence="2">Mannosidase-like protein</fullName>
    </submittedName>
</protein>
<dbReference type="STRING" id="498211.CJA_3243"/>
<dbReference type="eggNOG" id="COG2730">
    <property type="taxonomic scope" value="Bacteria"/>
</dbReference>
<dbReference type="SUPFAM" id="SSF51445">
    <property type="entry name" value="(Trans)glycosidases"/>
    <property type="match status" value="1"/>
</dbReference>
<dbReference type="EMBL" id="CP000934">
    <property type="protein sequence ID" value="ACE86060.1"/>
    <property type="molecule type" value="Genomic_DNA"/>
</dbReference>
<dbReference type="InterPro" id="IPR017853">
    <property type="entry name" value="GH"/>
</dbReference>
<accession>B3PEE1</accession>
<reference evidence="2 3" key="1">
    <citation type="journal article" date="2008" name="J. Bacteriol.">
        <title>Insights into plant cell wall degradation from the genome sequence of the soil bacterium Cellvibrio japonicus.</title>
        <authorList>
            <person name="Deboy R.T."/>
            <person name="Mongodin E.F."/>
            <person name="Fouts D.E."/>
            <person name="Tailford L.E."/>
            <person name="Khouri H."/>
            <person name="Emerson J.B."/>
            <person name="Mohamoud Y."/>
            <person name="Watkins K."/>
            <person name="Henrissat B."/>
            <person name="Gilbert H.J."/>
            <person name="Nelson K.E."/>
        </authorList>
    </citation>
    <scope>NUCLEOTIDE SEQUENCE [LARGE SCALE GENOMIC DNA]</scope>
    <source>
        <strain evidence="2 3">Ueda107</strain>
    </source>
</reference>